<protein>
    <submittedName>
        <fullName evidence="2">Uncharacterized protein</fullName>
    </submittedName>
</protein>
<keyword evidence="3" id="KW-1185">Reference proteome</keyword>
<dbReference type="RefSeq" id="WP_179922113.1">
    <property type="nucleotide sequence ID" value="NZ_CP058909.1"/>
</dbReference>
<dbReference type="KEGG" id="hpel:HZS54_09130"/>
<dbReference type="EMBL" id="CP058909">
    <property type="protein sequence ID" value="QLH81777.1"/>
    <property type="molecule type" value="Genomic_DNA"/>
</dbReference>
<feature type="transmembrane region" description="Helical" evidence="1">
    <location>
        <begin position="97"/>
        <end position="115"/>
    </location>
</feature>
<feature type="transmembrane region" description="Helical" evidence="1">
    <location>
        <begin position="33"/>
        <end position="52"/>
    </location>
</feature>
<sequence length="173" mass="17291">MSRSLTDVAPAVLVPAAWTLTLGAHVSPLVSRHVLLVGLSVMTVLLGAFAVLARGEMTGPVLAVWQGVVVVGFAITLVGAVDLAVTPDADPTLPVTLYGWMVVPALAYVATAAEMEPPFNRIYLSGAILALAGAATYGLAGSEVDAAVGIAAVGLGQTAGIVTAVYQNPGTGG</sequence>
<feature type="transmembrane region" description="Helical" evidence="1">
    <location>
        <begin position="122"/>
        <end position="140"/>
    </location>
</feature>
<evidence type="ECO:0000313" key="2">
    <source>
        <dbReference type="EMBL" id="QLH81777.1"/>
    </source>
</evidence>
<keyword evidence="1" id="KW-1133">Transmembrane helix</keyword>
<keyword evidence="1" id="KW-0472">Membrane</keyword>
<organism evidence="2 3">
    <name type="scientific">Halosimplex pelagicum</name>
    <dbReference type="NCBI Taxonomy" id="869886"/>
    <lineage>
        <taxon>Archaea</taxon>
        <taxon>Methanobacteriati</taxon>
        <taxon>Methanobacteriota</taxon>
        <taxon>Stenosarchaea group</taxon>
        <taxon>Halobacteria</taxon>
        <taxon>Halobacteriales</taxon>
        <taxon>Haloarculaceae</taxon>
        <taxon>Halosimplex</taxon>
    </lineage>
</organism>
<feature type="transmembrane region" description="Helical" evidence="1">
    <location>
        <begin position="146"/>
        <end position="166"/>
    </location>
</feature>
<evidence type="ECO:0000256" key="1">
    <source>
        <dbReference type="SAM" id="Phobius"/>
    </source>
</evidence>
<feature type="transmembrane region" description="Helical" evidence="1">
    <location>
        <begin position="64"/>
        <end position="85"/>
    </location>
</feature>
<dbReference type="Proteomes" id="UP000509346">
    <property type="component" value="Chromosome"/>
</dbReference>
<keyword evidence="1" id="KW-0812">Transmembrane</keyword>
<evidence type="ECO:0000313" key="3">
    <source>
        <dbReference type="Proteomes" id="UP000509346"/>
    </source>
</evidence>
<gene>
    <name evidence="2" type="ORF">HZS54_09130</name>
</gene>
<dbReference type="AlphaFoldDB" id="A0A7D5P614"/>
<reference evidence="2 3" key="1">
    <citation type="submission" date="2020-07" db="EMBL/GenBank/DDBJ databases">
        <title>Halosimplex litoreum sp. nov. and Halosimplex rubrum sp. nov., isolated from different salt environments.</title>
        <authorList>
            <person name="Cui H."/>
        </authorList>
    </citation>
    <scope>NUCLEOTIDE SEQUENCE [LARGE SCALE GENOMIC DNA]</scope>
    <source>
        <strain evidence="2 3">R2</strain>
    </source>
</reference>
<dbReference type="OrthoDB" id="330871at2157"/>
<accession>A0A7D5P614</accession>
<name>A0A7D5P614_9EURY</name>
<proteinExistence type="predicted"/>
<dbReference type="GeneID" id="56082749"/>